<feature type="compositionally biased region" description="Low complexity" evidence="1">
    <location>
        <begin position="95"/>
        <end position="109"/>
    </location>
</feature>
<dbReference type="RefSeq" id="WP_189958617.1">
    <property type="nucleotide sequence ID" value="NZ_BMVG01000042.1"/>
</dbReference>
<proteinExistence type="predicted"/>
<protein>
    <recommendedName>
        <fullName evidence="4">Transposase DDE domain-containing protein</fullName>
    </recommendedName>
</protein>
<evidence type="ECO:0000313" key="3">
    <source>
        <dbReference type="Proteomes" id="UP000655443"/>
    </source>
</evidence>
<organism evidence="2 3">
    <name type="scientific">Streptomyces alanosinicus</name>
    <dbReference type="NCBI Taxonomy" id="68171"/>
    <lineage>
        <taxon>Bacteria</taxon>
        <taxon>Bacillati</taxon>
        <taxon>Actinomycetota</taxon>
        <taxon>Actinomycetes</taxon>
        <taxon>Kitasatosporales</taxon>
        <taxon>Streptomycetaceae</taxon>
        <taxon>Streptomyces</taxon>
    </lineage>
</organism>
<dbReference type="Proteomes" id="UP000655443">
    <property type="component" value="Unassembled WGS sequence"/>
</dbReference>
<evidence type="ECO:0000256" key="1">
    <source>
        <dbReference type="SAM" id="MobiDB-lite"/>
    </source>
</evidence>
<reference evidence="2" key="1">
    <citation type="journal article" date="2014" name="Int. J. Syst. Evol. Microbiol.">
        <title>Complete genome sequence of Corynebacterium casei LMG S-19264T (=DSM 44701T), isolated from a smear-ripened cheese.</title>
        <authorList>
            <consortium name="US DOE Joint Genome Institute (JGI-PGF)"/>
            <person name="Walter F."/>
            <person name="Albersmeier A."/>
            <person name="Kalinowski J."/>
            <person name="Ruckert C."/>
        </authorList>
    </citation>
    <scope>NUCLEOTIDE SEQUENCE</scope>
    <source>
        <strain evidence="2">JCM 4714</strain>
    </source>
</reference>
<comment type="caution">
    <text evidence="2">The sequence shown here is derived from an EMBL/GenBank/DDBJ whole genome shotgun (WGS) entry which is preliminary data.</text>
</comment>
<sequence length="116" mass="11963">MHTTGSRPRLAVSTDGGRELLGLVLDIDATLVTCRSEKANAAPAHKHGFGCHPLPCFLDNTGETLAGLPRPGNAAANTATDHISCSMPRSPRSPKPTTTAPTSSSAPTAPDRPKPS</sequence>
<name>A0A918YRY3_9ACTN</name>
<dbReference type="EMBL" id="BMVG01000042">
    <property type="protein sequence ID" value="GHE13680.1"/>
    <property type="molecule type" value="Genomic_DNA"/>
</dbReference>
<evidence type="ECO:0000313" key="2">
    <source>
        <dbReference type="EMBL" id="GHE13680.1"/>
    </source>
</evidence>
<accession>A0A918YRY3</accession>
<keyword evidence="3" id="KW-1185">Reference proteome</keyword>
<reference evidence="2" key="2">
    <citation type="submission" date="2020-09" db="EMBL/GenBank/DDBJ databases">
        <authorList>
            <person name="Sun Q."/>
            <person name="Ohkuma M."/>
        </authorList>
    </citation>
    <scope>NUCLEOTIDE SEQUENCE</scope>
    <source>
        <strain evidence="2">JCM 4714</strain>
    </source>
</reference>
<gene>
    <name evidence="2" type="ORF">GCM10010339_81480</name>
</gene>
<dbReference type="AlphaFoldDB" id="A0A918YRY3"/>
<feature type="region of interest" description="Disordered" evidence="1">
    <location>
        <begin position="70"/>
        <end position="116"/>
    </location>
</feature>
<evidence type="ECO:0008006" key="4">
    <source>
        <dbReference type="Google" id="ProtNLM"/>
    </source>
</evidence>